<name>A0A9Q8QMN8_9HYPO</name>
<dbReference type="InterPro" id="IPR005198">
    <property type="entry name" value="Glyco_hydro_76"/>
</dbReference>
<evidence type="ECO:0000313" key="2">
    <source>
        <dbReference type="EMBL" id="UNI21586.1"/>
    </source>
</evidence>
<evidence type="ECO:0000313" key="3">
    <source>
        <dbReference type="Proteomes" id="UP000829364"/>
    </source>
</evidence>
<dbReference type="PANTHER" id="PTHR47791">
    <property type="entry name" value="MEIOTICALLY UP-REGULATED GENE 191 PROTEIN"/>
    <property type="match status" value="1"/>
</dbReference>
<evidence type="ECO:0000256" key="1">
    <source>
        <dbReference type="SAM" id="SignalP"/>
    </source>
</evidence>
<dbReference type="RefSeq" id="XP_047845067.1">
    <property type="nucleotide sequence ID" value="XM_047989068.1"/>
</dbReference>
<dbReference type="KEGG" id="ptkz:JDV02_007561"/>
<dbReference type="AlphaFoldDB" id="A0A9Q8QMN8"/>
<evidence type="ECO:0008006" key="4">
    <source>
        <dbReference type="Google" id="ProtNLM"/>
    </source>
</evidence>
<dbReference type="Pfam" id="PF03663">
    <property type="entry name" value="Glyco_hydro_76"/>
    <property type="match status" value="1"/>
</dbReference>
<proteinExistence type="predicted"/>
<keyword evidence="1" id="KW-0732">Signal</keyword>
<accession>A0A9Q8QMN8</accession>
<dbReference type="Gene3D" id="1.50.10.20">
    <property type="match status" value="1"/>
</dbReference>
<feature type="chain" id="PRO_5040440373" description="Mannan endo-1,6-alpha-mannosidase" evidence="1">
    <location>
        <begin position="27"/>
        <end position="403"/>
    </location>
</feature>
<dbReference type="InterPro" id="IPR008928">
    <property type="entry name" value="6-hairpin_glycosidase_sf"/>
</dbReference>
<keyword evidence="3" id="KW-1185">Reference proteome</keyword>
<dbReference type="GO" id="GO:0016052">
    <property type="term" value="P:carbohydrate catabolic process"/>
    <property type="evidence" value="ECO:0007669"/>
    <property type="project" value="InterPro"/>
</dbReference>
<gene>
    <name evidence="2" type="ORF">JDV02_007561</name>
</gene>
<dbReference type="SUPFAM" id="SSF48208">
    <property type="entry name" value="Six-hairpin glycosidases"/>
    <property type="match status" value="1"/>
</dbReference>
<dbReference type="PANTHER" id="PTHR47791:SF1">
    <property type="entry name" value="ENDO MANNANASE, GH76 FAMILY (EUROFUNG)"/>
    <property type="match status" value="1"/>
</dbReference>
<dbReference type="GeneID" id="72069509"/>
<dbReference type="GO" id="GO:0008496">
    <property type="term" value="F:mannan endo-1,6-alpha-mannosidase activity"/>
    <property type="evidence" value="ECO:0007669"/>
    <property type="project" value="UniProtKB-UniRule"/>
</dbReference>
<organism evidence="2 3">
    <name type="scientific">Purpureocillium takamizusanense</name>
    <dbReference type="NCBI Taxonomy" id="2060973"/>
    <lineage>
        <taxon>Eukaryota</taxon>
        <taxon>Fungi</taxon>
        <taxon>Dikarya</taxon>
        <taxon>Ascomycota</taxon>
        <taxon>Pezizomycotina</taxon>
        <taxon>Sordariomycetes</taxon>
        <taxon>Hypocreomycetidae</taxon>
        <taxon>Hypocreales</taxon>
        <taxon>Ophiocordycipitaceae</taxon>
        <taxon>Purpureocillium</taxon>
    </lineage>
</organism>
<reference evidence="2" key="1">
    <citation type="submission" date="2021-11" db="EMBL/GenBank/DDBJ databases">
        <title>Purpureocillium_takamizusanense_genome.</title>
        <authorList>
            <person name="Nguyen N.-H."/>
        </authorList>
    </citation>
    <scope>NUCLEOTIDE SEQUENCE</scope>
    <source>
        <strain evidence="2">PT3</strain>
    </source>
</reference>
<protein>
    <recommendedName>
        <fullName evidence="4">Mannan endo-1,6-alpha-mannosidase</fullName>
    </recommendedName>
</protein>
<dbReference type="InterPro" id="IPR053169">
    <property type="entry name" value="MUG_Protein"/>
</dbReference>
<dbReference type="Proteomes" id="UP000829364">
    <property type="component" value="Chromosome 7"/>
</dbReference>
<dbReference type="OrthoDB" id="9984024at2759"/>
<feature type="signal peptide" evidence="1">
    <location>
        <begin position="1"/>
        <end position="26"/>
    </location>
</feature>
<dbReference type="EMBL" id="CP086360">
    <property type="protein sequence ID" value="UNI21586.1"/>
    <property type="molecule type" value="Genomic_DNA"/>
</dbReference>
<sequence length="403" mass="44323">MLPSSSTSWQAALTAALCAFAPRVDAADPETYAARASQAIESLNLDFYNVETGIWDNAWWNSANVLTTIAEFAKLSRNDANELNVGGYMRNTFNQAQKTDVKTTKSIAKNGMVSSVYCLDAGKGCMAKREFLGKRGFQNFLNEYYDDEGWWALALIRAYDAAGDQGYLDAAVDIFKDMKTGIGTPCGGGIFWSKDRKYVNAIANELYLSVAASLANRVSEEKKRKEYLSIAKSQWQWFERSGMINENSLINDGLDSNCKNNGLQTWSYNQGVILGGLAELSMATGDIQYVEKAMPIAKAAIQALQNEQGILVETDKCELRDGNCGKDGQQFKGVFIRNLRYLHAVAPDTEFSDFIMRNADFIWDHDRDDGKLGASWPGPFVAHTGPSQSSALDALVAAIAVSQ</sequence>